<accession>A0A2L0HCY5</accession>
<protein>
    <submittedName>
        <fullName evidence="1">Molybdopterin-binding domain-containing protein</fullName>
    </submittedName>
</protein>
<dbReference type="Proteomes" id="UP000239340">
    <property type="component" value="Plasmid pSfreNXT3b"/>
</dbReference>
<name>A0A2L0HCY5_RHIFR</name>
<dbReference type="SUPFAM" id="SSF53706">
    <property type="entry name" value="Formate dehydrogenase/DMSO reductase, domains 1-3"/>
    <property type="match status" value="1"/>
</dbReference>
<dbReference type="AlphaFoldDB" id="A0A2L0HCY5"/>
<dbReference type="Gene3D" id="3.40.50.740">
    <property type="match status" value="1"/>
</dbReference>
<reference evidence="1 2" key="1">
    <citation type="submission" date="2017-10" db="EMBL/GenBank/DDBJ databases">
        <title>Analysis of the genome sequences of Rhizobium populations associated to common bean (phaseolus vulgaris).</title>
        <authorList>
            <person name="Bustos P."/>
            <person name="Santamaria R.I."/>
            <person name="Miranda-Sanchez F."/>
            <person name="Perez-Carrascal O."/>
            <person name="Juarez S."/>
            <person name="Lozano L."/>
            <person name="Martinez-Flores I."/>
            <person name="Vinuesa P."/>
            <person name="Martinez-Romero E."/>
            <person name="Cevallos M.A."/>
            <person name="Romero D."/>
            <person name="Davila G."/>
            <person name="Gonzalez V."/>
        </authorList>
    </citation>
    <scope>NUCLEOTIDE SEQUENCE [LARGE SCALE GENOMIC DNA]</scope>
    <source>
        <strain evidence="1 2">NXT3</strain>
        <plasmid evidence="2">Plasmid psfrenxt3b</plasmid>
    </source>
</reference>
<proteinExistence type="predicted"/>
<sequence length="175" mass="19592">MPLPSSRHQAQAGLSVGTGSFHAGLRSLPETNKPSRPCTSHWGAFSVRRDDRQLSHAGAPDPIYVVQNFSAALHQSARVAHTMVRKGWLENGRGPDEQHGLEECVPLNWDAPFDLLSNELVRDGSGGCYSWQCAGRFRAQRLQLPEHRLLRLREIGRQLFLRVNARSDPPDPRRS</sequence>
<organism evidence="1 2">
    <name type="scientific">Rhizobium fredii</name>
    <name type="common">Sinorhizobium fredii</name>
    <dbReference type="NCBI Taxonomy" id="380"/>
    <lineage>
        <taxon>Bacteria</taxon>
        <taxon>Pseudomonadati</taxon>
        <taxon>Pseudomonadota</taxon>
        <taxon>Alphaproteobacteria</taxon>
        <taxon>Hyphomicrobiales</taxon>
        <taxon>Rhizobiaceae</taxon>
        <taxon>Sinorhizobium/Ensifer group</taxon>
        <taxon>Sinorhizobium</taxon>
    </lineage>
</organism>
<dbReference type="EMBL" id="CP024309">
    <property type="protein sequence ID" value="AUX79032.1"/>
    <property type="molecule type" value="Genomic_DNA"/>
</dbReference>
<evidence type="ECO:0000313" key="2">
    <source>
        <dbReference type="Proteomes" id="UP000239340"/>
    </source>
</evidence>
<geneLocation type="plasmid" evidence="2">
    <name>psfrenxt3b</name>
</geneLocation>
<evidence type="ECO:0000313" key="1">
    <source>
        <dbReference type="EMBL" id="AUX79032.1"/>
    </source>
</evidence>
<keyword evidence="1" id="KW-0614">Plasmid</keyword>
<gene>
    <name evidence="1" type="ORF">NXT3_PB00377</name>
</gene>